<dbReference type="RefSeq" id="WP_089322788.1">
    <property type="nucleotide sequence ID" value="NZ_FZOB01000004.1"/>
</dbReference>
<feature type="domain" description="HD-GYP" evidence="1">
    <location>
        <begin position="162"/>
        <end position="358"/>
    </location>
</feature>
<dbReference type="AlphaFoldDB" id="A0A238YMB2"/>
<sequence>MNKLQILLKFAEEIIREKDLNCLLSLLSDVARDILEVDRCSLFLSNPENKTLWTIVAHGVKKIEIPWDKGIAGWVFRNGKSLIVNDAYSDSRFEKSVDAKTGYRTRNILAVPLINRKGEVIGVFQAINKLKGDFTEEDEDLLTLLSGYAASAIENAALYIELNNAYKDTVLRLSHAAEFKDRETKNHILRTGLYAREIAEYLGLDEELETVFLATQMHDIGKIGIPDSILLKPGKLTDEERKIMEQHTIIGYEILKGSKSKLLQIAALIALEHHEKVDGSGYPYGKKGEEISIYGRIACVVDVFDALISDRPYKKAWPEEKVFAFLKENIGKMFDEDVVNAVFKRKDKLLRIKREFKDEYEGD</sequence>
<keyword evidence="3" id="KW-1185">Reference proteome</keyword>
<evidence type="ECO:0000313" key="3">
    <source>
        <dbReference type="Proteomes" id="UP000198405"/>
    </source>
</evidence>
<protein>
    <submittedName>
        <fullName evidence="2">GAF domain-containing protein</fullName>
    </submittedName>
</protein>
<dbReference type="SUPFAM" id="SSF55781">
    <property type="entry name" value="GAF domain-like"/>
    <property type="match status" value="1"/>
</dbReference>
<dbReference type="InterPro" id="IPR029016">
    <property type="entry name" value="GAF-like_dom_sf"/>
</dbReference>
<dbReference type="Pfam" id="PF01590">
    <property type="entry name" value="GAF"/>
    <property type="match status" value="1"/>
</dbReference>
<dbReference type="Gene3D" id="1.10.3210.10">
    <property type="entry name" value="Hypothetical protein af1432"/>
    <property type="match status" value="1"/>
</dbReference>
<evidence type="ECO:0000259" key="1">
    <source>
        <dbReference type="PROSITE" id="PS51832"/>
    </source>
</evidence>
<proteinExistence type="predicted"/>
<dbReference type="Proteomes" id="UP000198405">
    <property type="component" value="Unassembled WGS sequence"/>
</dbReference>
<dbReference type="InterPro" id="IPR003018">
    <property type="entry name" value="GAF"/>
</dbReference>
<dbReference type="Pfam" id="PF13487">
    <property type="entry name" value="HD_5"/>
    <property type="match status" value="1"/>
</dbReference>
<dbReference type="SMART" id="SM00471">
    <property type="entry name" value="HDc"/>
    <property type="match status" value="1"/>
</dbReference>
<dbReference type="OrthoDB" id="9377at2"/>
<dbReference type="EMBL" id="FZOB01000004">
    <property type="protein sequence ID" value="SNR72267.1"/>
    <property type="molecule type" value="Genomic_DNA"/>
</dbReference>
<dbReference type="InterPro" id="IPR037522">
    <property type="entry name" value="HD_GYP_dom"/>
</dbReference>
<evidence type="ECO:0000313" key="2">
    <source>
        <dbReference type="EMBL" id="SNR72267.1"/>
    </source>
</evidence>
<dbReference type="CDD" id="cd00077">
    <property type="entry name" value="HDc"/>
    <property type="match status" value="1"/>
</dbReference>
<accession>A0A238YMB2</accession>
<dbReference type="SUPFAM" id="SSF109604">
    <property type="entry name" value="HD-domain/PDEase-like"/>
    <property type="match status" value="1"/>
</dbReference>
<dbReference type="InterPro" id="IPR003607">
    <property type="entry name" value="HD/PDEase_dom"/>
</dbReference>
<reference evidence="3" key="1">
    <citation type="submission" date="2017-06" db="EMBL/GenBank/DDBJ databases">
        <authorList>
            <person name="Varghese N."/>
            <person name="Submissions S."/>
        </authorList>
    </citation>
    <scope>NUCLEOTIDE SEQUENCE [LARGE SCALE GENOMIC DNA]</scope>
    <source>
        <strain evidence="3">DSM 15668</strain>
    </source>
</reference>
<dbReference type="PROSITE" id="PS51832">
    <property type="entry name" value="HD_GYP"/>
    <property type="match status" value="1"/>
</dbReference>
<dbReference type="SMART" id="SM00065">
    <property type="entry name" value="GAF"/>
    <property type="match status" value="1"/>
</dbReference>
<gene>
    <name evidence="2" type="ORF">SAMN06265340_10435</name>
</gene>
<dbReference type="Gene3D" id="3.30.450.40">
    <property type="match status" value="1"/>
</dbReference>
<name>A0A238YMB2_9BACT</name>
<dbReference type="PANTHER" id="PTHR43155">
    <property type="entry name" value="CYCLIC DI-GMP PHOSPHODIESTERASE PA4108-RELATED"/>
    <property type="match status" value="1"/>
</dbReference>
<dbReference type="PANTHER" id="PTHR43155:SF2">
    <property type="entry name" value="CYCLIC DI-GMP PHOSPHODIESTERASE PA4108"/>
    <property type="match status" value="1"/>
</dbReference>
<organism evidence="2 3">
    <name type="scientific">Desulfurobacterium atlanticum</name>
    <dbReference type="NCBI Taxonomy" id="240169"/>
    <lineage>
        <taxon>Bacteria</taxon>
        <taxon>Pseudomonadati</taxon>
        <taxon>Aquificota</taxon>
        <taxon>Aquificia</taxon>
        <taxon>Desulfurobacteriales</taxon>
        <taxon>Desulfurobacteriaceae</taxon>
        <taxon>Desulfurobacterium</taxon>
    </lineage>
</organism>